<accession>A0A9P0LPX7</accession>
<dbReference type="AlphaFoldDB" id="A0A9P0LPX7"/>
<dbReference type="OrthoDB" id="10400901at2759"/>
<comment type="caution">
    <text evidence="2">The sequence shown here is derived from an EMBL/GenBank/DDBJ whole genome shotgun (WGS) entry which is preliminary data.</text>
</comment>
<keyword evidence="3" id="KW-1185">Reference proteome</keyword>
<evidence type="ECO:0000313" key="3">
    <source>
        <dbReference type="Proteomes" id="UP001152888"/>
    </source>
</evidence>
<reference evidence="2" key="1">
    <citation type="submission" date="2022-03" db="EMBL/GenBank/DDBJ databases">
        <authorList>
            <person name="Sayadi A."/>
        </authorList>
    </citation>
    <scope>NUCLEOTIDE SEQUENCE</scope>
</reference>
<feature type="compositionally biased region" description="Polar residues" evidence="1">
    <location>
        <begin position="1"/>
        <end position="20"/>
    </location>
</feature>
<dbReference type="EMBL" id="CAKOFQ010007431">
    <property type="protein sequence ID" value="CAH2000957.1"/>
    <property type="molecule type" value="Genomic_DNA"/>
</dbReference>
<organism evidence="2 3">
    <name type="scientific">Acanthoscelides obtectus</name>
    <name type="common">Bean weevil</name>
    <name type="synonym">Bruchus obtectus</name>
    <dbReference type="NCBI Taxonomy" id="200917"/>
    <lineage>
        <taxon>Eukaryota</taxon>
        <taxon>Metazoa</taxon>
        <taxon>Ecdysozoa</taxon>
        <taxon>Arthropoda</taxon>
        <taxon>Hexapoda</taxon>
        <taxon>Insecta</taxon>
        <taxon>Pterygota</taxon>
        <taxon>Neoptera</taxon>
        <taxon>Endopterygota</taxon>
        <taxon>Coleoptera</taxon>
        <taxon>Polyphaga</taxon>
        <taxon>Cucujiformia</taxon>
        <taxon>Chrysomeloidea</taxon>
        <taxon>Chrysomelidae</taxon>
        <taxon>Bruchinae</taxon>
        <taxon>Bruchini</taxon>
        <taxon>Acanthoscelides</taxon>
    </lineage>
</organism>
<evidence type="ECO:0000313" key="2">
    <source>
        <dbReference type="EMBL" id="CAH2000957.1"/>
    </source>
</evidence>
<proteinExistence type="predicted"/>
<feature type="region of interest" description="Disordered" evidence="1">
    <location>
        <begin position="1"/>
        <end position="22"/>
    </location>
</feature>
<protein>
    <submittedName>
        <fullName evidence="2">Uncharacterized protein</fullName>
    </submittedName>
</protein>
<name>A0A9P0LPX7_ACAOB</name>
<evidence type="ECO:0000256" key="1">
    <source>
        <dbReference type="SAM" id="MobiDB-lite"/>
    </source>
</evidence>
<dbReference type="Proteomes" id="UP001152888">
    <property type="component" value="Unassembled WGS sequence"/>
</dbReference>
<gene>
    <name evidence="2" type="ORF">ACAOBT_LOCUS25898</name>
</gene>
<sequence>MVTCQTPPIQPSTNSESASPLTKEKSMVYGLVPPCIGPENPHGSLYLDGSVHAKWFNSNYRFQDTSCDFK</sequence>